<dbReference type="SMART" id="SM00955">
    <property type="entry name" value="RNB"/>
    <property type="match status" value="1"/>
</dbReference>
<evidence type="ECO:0000256" key="8">
    <source>
        <dbReference type="HAMAP-Rule" id="MF_01895"/>
    </source>
</evidence>
<dbReference type="InterPro" id="IPR011805">
    <property type="entry name" value="RNase_R"/>
</dbReference>
<evidence type="ECO:0000256" key="6">
    <source>
        <dbReference type="ARBA" id="ARBA00022839"/>
    </source>
</evidence>
<name>A0A2V4TFA6_9BURK</name>
<keyword evidence="6 8" id="KW-0269">Exonuclease</keyword>
<dbReference type="InterPro" id="IPR022966">
    <property type="entry name" value="RNase_II/R_CS"/>
</dbReference>
<dbReference type="GO" id="GO:0005829">
    <property type="term" value="C:cytosol"/>
    <property type="evidence" value="ECO:0007669"/>
    <property type="project" value="TreeGrafter"/>
</dbReference>
<dbReference type="Pfam" id="PF00773">
    <property type="entry name" value="RNB"/>
    <property type="match status" value="1"/>
</dbReference>
<protein>
    <recommendedName>
        <fullName evidence="8">Ribonuclease R</fullName>
        <shortName evidence="8">RNase R</shortName>
        <ecNumber evidence="8">3.1.13.1</ecNumber>
    </recommendedName>
</protein>
<comment type="similarity">
    <text evidence="8">Belongs to the RNR ribonuclease family. RNase R subfamily.</text>
</comment>
<dbReference type="Pfam" id="PF17876">
    <property type="entry name" value="CSD2"/>
    <property type="match status" value="1"/>
</dbReference>
<dbReference type="InterPro" id="IPR050180">
    <property type="entry name" value="RNR_Ribonuclease"/>
</dbReference>
<feature type="region of interest" description="Disordered" evidence="9">
    <location>
        <begin position="815"/>
        <end position="892"/>
    </location>
</feature>
<keyword evidence="3 8" id="KW-0963">Cytoplasm</keyword>
<comment type="subcellular location">
    <subcellularLocation>
        <location evidence="2 8">Cytoplasm</location>
    </subcellularLocation>
</comment>
<proteinExistence type="inferred from homology"/>
<comment type="function">
    <text evidence="8">3'-5' exoribonuclease that releases 5'-nucleoside monophosphates and is involved in maturation of structured RNAs.</text>
</comment>
<dbReference type="InterPro" id="IPR001900">
    <property type="entry name" value="RNase_II/R"/>
</dbReference>
<feature type="domain" description="S1 motif" evidence="10">
    <location>
        <begin position="731"/>
        <end position="812"/>
    </location>
</feature>
<dbReference type="EMBL" id="QJSQ01000010">
    <property type="protein sequence ID" value="PYE22481.1"/>
    <property type="molecule type" value="Genomic_DNA"/>
</dbReference>
<dbReference type="Pfam" id="PF00575">
    <property type="entry name" value="S1"/>
    <property type="match status" value="1"/>
</dbReference>
<dbReference type="SMART" id="SM00357">
    <property type="entry name" value="CSP"/>
    <property type="match status" value="1"/>
</dbReference>
<evidence type="ECO:0000256" key="7">
    <source>
        <dbReference type="ARBA" id="ARBA00022884"/>
    </source>
</evidence>
<dbReference type="GO" id="GO:0006402">
    <property type="term" value="P:mRNA catabolic process"/>
    <property type="evidence" value="ECO:0007669"/>
    <property type="project" value="TreeGrafter"/>
</dbReference>
<dbReference type="Pfam" id="PF08206">
    <property type="entry name" value="OB_RNB"/>
    <property type="match status" value="1"/>
</dbReference>
<dbReference type="InterPro" id="IPR011129">
    <property type="entry name" value="CSD"/>
</dbReference>
<evidence type="ECO:0000256" key="9">
    <source>
        <dbReference type="SAM" id="MobiDB-lite"/>
    </source>
</evidence>
<dbReference type="InterPro" id="IPR003029">
    <property type="entry name" value="S1_domain"/>
</dbReference>
<evidence type="ECO:0000313" key="11">
    <source>
        <dbReference type="EMBL" id="PYE22481.1"/>
    </source>
</evidence>
<gene>
    <name evidence="8" type="primary">rnr</name>
    <name evidence="11" type="ORF">C7410_110105</name>
</gene>
<feature type="compositionally biased region" description="Basic residues" evidence="9">
    <location>
        <begin position="872"/>
        <end position="892"/>
    </location>
</feature>
<evidence type="ECO:0000259" key="10">
    <source>
        <dbReference type="PROSITE" id="PS50126"/>
    </source>
</evidence>
<dbReference type="PANTHER" id="PTHR23355">
    <property type="entry name" value="RIBONUCLEASE"/>
    <property type="match status" value="1"/>
</dbReference>
<dbReference type="GO" id="GO:0008859">
    <property type="term" value="F:exoribonuclease II activity"/>
    <property type="evidence" value="ECO:0007669"/>
    <property type="project" value="UniProtKB-UniRule"/>
</dbReference>
<keyword evidence="4 8" id="KW-0540">Nuclease</keyword>
<dbReference type="Gene3D" id="2.40.50.140">
    <property type="entry name" value="Nucleic acid-binding proteins"/>
    <property type="match status" value="2"/>
</dbReference>
<evidence type="ECO:0000256" key="3">
    <source>
        <dbReference type="ARBA" id="ARBA00022490"/>
    </source>
</evidence>
<dbReference type="EC" id="3.1.13.1" evidence="8"/>
<keyword evidence="5 8" id="KW-0378">Hydrolase</keyword>
<evidence type="ECO:0000313" key="12">
    <source>
        <dbReference type="Proteomes" id="UP000247772"/>
    </source>
</evidence>
<feature type="compositionally biased region" description="Low complexity" evidence="9">
    <location>
        <begin position="852"/>
        <end position="871"/>
    </location>
</feature>
<dbReference type="InterPro" id="IPR013223">
    <property type="entry name" value="RNase_B_OB_dom"/>
</dbReference>
<comment type="caution">
    <text evidence="11">The sequence shown here is derived from an EMBL/GenBank/DDBJ whole genome shotgun (WGS) entry which is preliminary data.</text>
</comment>
<sequence length="892" mass="98944">MRVLECLAEVPPAKVRDSGAACSVAHAVRAVRQSTYGPAVQYSKTGAPPVWTASSGRAQSDVHATRTTIDKPLSKYPYPIPSREEILGVLRTSDSPCTANDIAEALAIKRQEREGFFRRLAAMERDGQIRLDPRGHYQLAHPSNFVAGRVQGHRDGYGFLVRDDGQDDLFLPQGEMQKVMHNDRVLARIVGYDRRGRPEGHIVEVTDRANRSVIGRLLNENGALIVAPEDKRIGHDILVTQNPKKAKVGQVVVVELTDFPSRHSQPLGRVMEVLGDIDDPGMEIEIAVRKYGVPHEFSKPALDEAAKLPDAVRPTDIRYRVDLRDVPLVTIDGEDARDFDDAVYCEPMQVGRGEGFRLIVAIADVSHYVLPGSGLDVDAIERSTSVYFPRRVIPMLPEKLSNGLCSLNPHVDRCVLVCDMVITARGEIKAYQFYPGVMHSAARLTYTEVAAVLTNTKGPEATRRAALLPQLQNLYGVYKSLFAARQKRGAIDFDTTETYIVCNAQGKIEQIVPRQRNDAHKLIEECMLAANVCAADFMKRHKHPGLYRVHAGPTAEKLENLRTFLRGMGLSLGGGDTPHASDYAALMAHIRDRPDAQMLQTMLLRSMQQAVYSPDNIGHFGLAYEAYAHFTSPIRRYPDLLTHRAIYAILQGKKYQPQAPEGVELNTALSPRARALQAEDEEKRGKRARGANTAIWEELGLHCSANERRADEASRDVEAWLKCYFMRDKLGEEYGGMVSGVTSFGIFVQLDALFIEGLVHVTELGSDYFQYDEIKNELRGERTGIRYRLSDRVRVQVSRVDLDARKIDFRLVRDTPVKPGGNRPMPVDKGGMEGGPRVRALPGGDMARQKKAAPAPGAAVKEARAARGAAKTAKKRSAVKPTPKKQAPRKKR</sequence>
<dbReference type="NCBIfam" id="TIGR02063">
    <property type="entry name" value="RNase_R"/>
    <property type="match status" value="1"/>
</dbReference>
<evidence type="ECO:0000256" key="4">
    <source>
        <dbReference type="ARBA" id="ARBA00022722"/>
    </source>
</evidence>
<dbReference type="HAMAP" id="MF_01895">
    <property type="entry name" value="RNase_R"/>
    <property type="match status" value="1"/>
</dbReference>
<dbReference type="GO" id="GO:0003723">
    <property type="term" value="F:RNA binding"/>
    <property type="evidence" value="ECO:0007669"/>
    <property type="project" value="UniProtKB-UniRule"/>
</dbReference>
<dbReference type="PANTHER" id="PTHR23355:SF9">
    <property type="entry name" value="DIS3-LIKE EXONUCLEASE 2"/>
    <property type="match status" value="1"/>
</dbReference>
<dbReference type="InterPro" id="IPR040476">
    <property type="entry name" value="CSD2"/>
</dbReference>
<accession>A0A2V4TFA6</accession>
<evidence type="ECO:0000256" key="1">
    <source>
        <dbReference type="ARBA" id="ARBA00001849"/>
    </source>
</evidence>
<dbReference type="PROSITE" id="PS50126">
    <property type="entry name" value="S1"/>
    <property type="match status" value="1"/>
</dbReference>
<reference evidence="11 12" key="1">
    <citation type="submission" date="2018-06" db="EMBL/GenBank/DDBJ databases">
        <title>Genomic Encyclopedia of Type Strains, Phase IV (KMG-V): Genome sequencing to study the core and pangenomes of soil and plant-associated prokaryotes.</title>
        <authorList>
            <person name="Whitman W."/>
        </authorList>
    </citation>
    <scope>NUCLEOTIDE SEQUENCE [LARGE SCALE GENOMIC DNA]</scope>
    <source>
        <strain evidence="11 12">SRCL-318</strain>
    </source>
</reference>
<keyword evidence="7 8" id="KW-0694">RNA-binding</keyword>
<dbReference type="Proteomes" id="UP000247772">
    <property type="component" value="Unassembled WGS sequence"/>
</dbReference>
<dbReference type="InterPro" id="IPR012340">
    <property type="entry name" value="NA-bd_OB-fold"/>
</dbReference>
<dbReference type="SUPFAM" id="SSF50249">
    <property type="entry name" value="Nucleic acid-binding proteins"/>
    <property type="match status" value="3"/>
</dbReference>
<dbReference type="AlphaFoldDB" id="A0A2V4TFA6"/>
<organism evidence="11 12">
    <name type="scientific">Paraburkholderia silvatlantica</name>
    <dbReference type="NCBI Taxonomy" id="321895"/>
    <lineage>
        <taxon>Bacteria</taxon>
        <taxon>Pseudomonadati</taxon>
        <taxon>Pseudomonadota</taxon>
        <taxon>Betaproteobacteria</taxon>
        <taxon>Burkholderiales</taxon>
        <taxon>Burkholderiaceae</taxon>
        <taxon>Paraburkholderia</taxon>
    </lineage>
</organism>
<dbReference type="PROSITE" id="PS01175">
    <property type="entry name" value="RIBONUCLEASE_II"/>
    <property type="match status" value="1"/>
</dbReference>
<dbReference type="SMART" id="SM00316">
    <property type="entry name" value="S1"/>
    <property type="match status" value="2"/>
</dbReference>
<dbReference type="CDD" id="cd04471">
    <property type="entry name" value="S1_RNase_R"/>
    <property type="match status" value="1"/>
</dbReference>
<evidence type="ECO:0000256" key="5">
    <source>
        <dbReference type="ARBA" id="ARBA00022801"/>
    </source>
</evidence>
<dbReference type="InterPro" id="IPR004476">
    <property type="entry name" value="RNase_II/RNase_R"/>
</dbReference>
<evidence type="ECO:0000256" key="2">
    <source>
        <dbReference type="ARBA" id="ARBA00004496"/>
    </source>
</evidence>
<dbReference type="NCBIfam" id="TIGR00358">
    <property type="entry name" value="3_prime_RNase"/>
    <property type="match status" value="1"/>
</dbReference>
<comment type="catalytic activity">
    <reaction evidence="1 8">
        <text>Exonucleolytic cleavage in the 3'- to 5'-direction to yield nucleoside 5'-phosphates.</text>
        <dbReference type="EC" id="3.1.13.1"/>
    </reaction>
</comment>